<dbReference type="EMBL" id="HBEQ01001369">
    <property type="protein sequence ID" value="CAD8513656.1"/>
    <property type="molecule type" value="Transcribed_RNA"/>
</dbReference>
<reference evidence="4" key="1">
    <citation type="submission" date="2021-01" db="EMBL/GenBank/DDBJ databases">
        <authorList>
            <person name="Corre E."/>
            <person name="Pelletier E."/>
            <person name="Niang G."/>
            <person name="Scheremetjew M."/>
            <person name="Finn R."/>
            <person name="Kale V."/>
            <person name="Holt S."/>
            <person name="Cochrane G."/>
            <person name="Meng A."/>
            <person name="Brown T."/>
            <person name="Cohen L."/>
        </authorList>
    </citation>
    <scope>NUCLEOTIDE SEQUENCE</scope>
    <source>
        <strain evidence="4">CCMP1723</strain>
    </source>
</reference>
<protein>
    <submittedName>
        <fullName evidence="4">Uncharacterized protein</fullName>
    </submittedName>
</protein>
<sequence>MDVAGVYLQVMRSVIDGVRADFSTEQLDEASLDALAKLWERKVLETRTLLKETVHVTPENAPKADTCKENNRNVPEHPVKAMSSPEKQDGFRRGKNHGSPVCEADGILSSDSDDENDDDRSSEFLVDDIQ</sequence>
<dbReference type="Gene3D" id="1.10.287.100">
    <property type="match status" value="1"/>
</dbReference>
<name>A0A6U0MRS4_MICPS</name>
<dbReference type="EMBL" id="HBEQ01001365">
    <property type="protein sequence ID" value="CAD8513652.1"/>
    <property type="molecule type" value="Transcribed_RNA"/>
</dbReference>
<evidence type="ECO:0000313" key="4">
    <source>
        <dbReference type="EMBL" id="CAD8513652.1"/>
    </source>
</evidence>
<evidence type="ECO:0000313" key="3">
    <source>
        <dbReference type="EMBL" id="CAD8513651.1"/>
    </source>
</evidence>
<feature type="region of interest" description="Disordered" evidence="1">
    <location>
        <begin position="56"/>
        <end position="130"/>
    </location>
</feature>
<evidence type="ECO:0000313" key="7">
    <source>
        <dbReference type="EMBL" id="CAD8513661.1"/>
    </source>
</evidence>
<dbReference type="EMBL" id="HBEQ01001363">
    <property type="protein sequence ID" value="CAD8513650.1"/>
    <property type="molecule type" value="Transcribed_RNA"/>
</dbReference>
<dbReference type="EMBL" id="HBEQ01001374">
    <property type="protein sequence ID" value="CAD8513661.1"/>
    <property type="molecule type" value="Transcribed_RNA"/>
</dbReference>
<evidence type="ECO:0000256" key="1">
    <source>
        <dbReference type="SAM" id="MobiDB-lite"/>
    </source>
</evidence>
<dbReference type="AlphaFoldDB" id="A0A6U0MRS4"/>
<evidence type="ECO:0000313" key="6">
    <source>
        <dbReference type="EMBL" id="CAD8513657.1"/>
    </source>
</evidence>
<dbReference type="SUPFAM" id="SSF47396">
    <property type="entry name" value="Transcription factor IIA (TFIIA), alpha-helical domain"/>
    <property type="match status" value="1"/>
</dbReference>
<evidence type="ECO:0000313" key="2">
    <source>
        <dbReference type="EMBL" id="CAD8513650.1"/>
    </source>
</evidence>
<organism evidence="4">
    <name type="scientific">Micromonas pusilla</name>
    <name type="common">Picoplanktonic green alga</name>
    <name type="synonym">Chromulina pusilla</name>
    <dbReference type="NCBI Taxonomy" id="38833"/>
    <lineage>
        <taxon>Eukaryota</taxon>
        <taxon>Viridiplantae</taxon>
        <taxon>Chlorophyta</taxon>
        <taxon>Mamiellophyceae</taxon>
        <taxon>Mamiellales</taxon>
        <taxon>Mamiellaceae</taxon>
        <taxon>Micromonas</taxon>
    </lineage>
</organism>
<dbReference type="EMBL" id="HBEQ01001370">
    <property type="protein sequence ID" value="CAD8513657.1"/>
    <property type="molecule type" value="Transcribed_RNA"/>
</dbReference>
<proteinExistence type="predicted"/>
<gene>
    <name evidence="2" type="ORF">MCOM1403_LOCUS1075</name>
    <name evidence="3" type="ORF">MCOM1403_LOCUS1076</name>
    <name evidence="4" type="ORF">MCOM1403_LOCUS1077</name>
    <name evidence="5" type="ORF">MCOM1403_LOCUS1081</name>
    <name evidence="6" type="ORF">MCOM1403_LOCUS1082</name>
    <name evidence="7" type="ORF">MCOM1403_LOCUS1086</name>
</gene>
<dbReference type="EMBL" id="HBEQ01001364">
    <property type="protein sequence ID" value="CAD8513651.1"/>
    <property type="molecule type" value="Transcribed_RNA"/>
</dbReference>
<feature type="compositionally biased region" description="Acidic residues" evidence="1">
    <location>
        <begin position="111"/>
        <end position="130"/>
    </location>
</feature>
<feature type="compositionally biased region" description="Basic and acidic residues" evidence="1">
    <location>
        <begin position="65"/>
        <end position="79"/>
    </location>
</feature>
<evidence type="ECO:0000313" key="5">
    <source>
        <dbReference type="EMBL" id="CAD8513656.1"/>
    </source>
</evidence>
<accession>A0A6U0MRS4</accession>